<proteinExistence type="predicted"/>
<keyword evidence="3" id="KW-1185">Reference proteome</keyword>
<dbReference type="Proteomes" id="UP000292919">
    <property type="component" value="Unassembled WGS sequence"/>
</dbReference>
<keyword evidence="1" id="KW-0472">Membrane</keyword>
<evidence type="ECO:0000256" key="1">
    <source>
        <dbReference type="SAM" id="Phobius"/>
    </source>
</evidence>
<dbReference type="RefSeq" id="WP_118229202.1">
    <property type="nucleotide sequence ID" value="NZ_DBFBQU010000340.1"/>
</dbReference>
<keyword evidence="1" id="KW-1133">Transmembrane helix</keyword>
<feature type="transmembrane region" description="Helical" evidence="1">
    <location>
        <begin position="46"/>
        <end position="66"/>
    </location>
</feature>
<protein>
    <submittedName>
        <fullName evidence="2">Uncharacterized protein</fullName>
    </submittedName>
</protein>
<reference evidence="2 3" key="1">
    <citation type="submission" date="2018-12" db="EMBL/GenBank/DDBJ databases">
        <title>First genome draft of Desulfovibrio legallis sp. nov.</title>
        <authorList>
            <person name="Ben Dhia O."/>
            <person name="Najjari A."/>
            <person name="Ferjani R."/>
            <person name="Fhoula I."/>
            <person name="Fardeau M.-L."/>
            <person name="Boudabbous A."/>
            <person name="Ouzari H.I."/>
        </authorList>
    </citation>
    <scope>NUCLEOTIDE SEQUENCE [LARGE SCALE GENOMIC DNA]</scope>
    <source>
        <strain evidence="2 3">H1T</strain>
    </source>
</reference>
<evidence type="ECO:0000313" key="3">
    <source>
        <dbReference type="Proteomes" id="UP000292919"/>
    </source>
</evidence>
<accession>A0A6H3FE97</accession>
<dbReference type="EMBL" id="SIXC01000006">
    <property type="protein sequence ID" value="TBH79847.1"/>
    <property type="molecule type" value="Genomic_DNA"/>
</dbReference>
<name>A0A6H3FE97_9BACT</name>
<gene>
    <name evidence="2" type="ORF">EB812_06020</name>
</gene>
<dbReference type="AlphaFoldDB" id="A0A6H3FE97"/>
<sequence length="77" mass="8327">MPIPNNDAVALRRRQAKLGMTLSLGALVASGILSRLNGPWQQGARALHVCSGAALIGFSYWHVTLYQNNAHMKGRKA</sequence>
<organism evidence="2 3">
    <name type="scientific">Desulfovibrio legallii</name>
    <dbReference type="NCBI Taxonomy" id="571438"/>
    <lineage>
        <taxon>Bacteria</taxon>
        <taxon>Pseudomonadati</taxon>
        <taxon>Thermodesulfobacteriota</taxon>
        <taxon>Desulfovibrionia</taxon>
        <taxon>Desulfovibrionales</taxon>
        <taxon>Desulfovibrionaceae</taxon>
        <taxon>Desulfovibrio</taxon>
    </lineage>
</organism>
<comment type="caution">
    <text evidence="2">The sequence shown here is derived from an EMBL/GenBank/DDBJ whole genome shotgun (WGS) entry which is preliminary data.</text>
</comment>
<evidence type="ECO:0000313" key="2">
    <source>
        <dbReference type="EMBL" id="TBH79847.1"/>
    </source>
</evidence>
<keyword evidence="1" id="KW-0812">Transmembrane</keyword>